<proteinExistence type="predicted"/>
<accession>A0ABX1VZP8</accession>
<keyword evidence="2" id="KW-1185">Reference proteome</keyword>
<comment type="caution">
    <text evidence="1">The sequence shown here is derived from an EMBL/GenBank/DDBJ whole genome shotgun (WGS) entry which is preliminary data.</text>
</comment>
<evidence type="ECO:0000313" key="2">
    <source>
        <dbReference type="Proteomes" id="UP000566071"/>
    </source>
</evidence>
<dbReference type="EMBL" id="JABFCR010000009">
    <property type="protein sequence ID" value="NNU33418.1"/>
    <property type="molecule type" value="Genomic_DNA"/>
</dbReference>
<organism evidence="1 2">
    <name type="scientific">Mucilaginibacter humi</name>
    <dbReference type="NCBI Taxonomy" id="2732510"/>
    <lineage>
        <taxon>Bacteria</taxon>
        <taxon>Pseudomonadati</taxon>
        <taxon>Bacteroidota</taxon>
        <taxon>Sphingobacteriia</taxon>
        <taxon>Sphingobacteriales</taxon>
        <taxon>Sphingobacteriaceae</taxon>
        <taxon>Mucilaginibacter</taxon>
    </lineage>
</organism>
<evidence type="ECO:0000313" key="1">
    <source>
        <dbReference type="EMBL" id="NNU33418.1"/>
    </source>
</evidence>
<protein>
    <recommendedName>
        <fullName evidence="3">Suppressor of fused-like domain-containing protein</fullName>
    </recommendedName>
</protein>
<reference evidence="1 2" key="1">
    <citation type="submission" date="2020-05" db="EMBL/GenBank/DDBJ databases">
        <authorList>
            <person name="Khan S.A."/>
            <person name="Jeon C.O."/>
            <person name="Chun B.H."/>
        </authorList>
    </citation>
    <scope>NUCLEOTIDE SEQUENCE [LARGE SCALE GENOMIC DNA]</scope>
    <source>
        <strain evidence="1 2">S1162</strain>
    </source>
</reference>
<sequence length="210" mass="24568">MMDYLIDDEPMAVPVPGIDGQRIRLTQTSKTKHYIDQLNEYIAIGRETGSHFGQPEKGLVYWAGFRFEPPDEILKSFSSAPYMFSLNEHKFTETACLPFVKIFQRTEDYLAFLQGDFVVMMLLDTEPMRKYAFKRGYEMLPSDQPNFAFLFQPHDPDKPAFQISVPMFLRIFLECYSPHWFIKENMDFAHQATLPGQLDVFKDKLESKYS</sequence>
<evidence type="ECO:0008006" key="3">
    <source>
        <dbReference type="Google" id="ProtNLM"/>
    </source>
</evidence>
<name>A0ABX1VZP8_9SPHI</name>
<gene>
    <name evidence="1" type="ORF">HK413_03255</name>
</gene>
<dbReference type="Proteomes" id="UP000566071">
    <property type="component" value="Unassembled WGS sequence"/>
</dbReference>